<reference evidence="2" key="1">
    <citation type="submission" date="2020-05" db="EMBL/GenBank/DDBJ databases">
        <title>Mycena genomes resolve the evolution of fungal bioluminescence.</title>
        <authorList>
            <person name="Tsai I.J."/>
        </authorList>
    </citation>
    <scope>NUCLEOTIDE SEQUENCE</scope>
    <source>
        <strain evidence="2">171206Taipei</strain>
    </source>
</reference>
<dbReference type="EMBL" id="JACAZF010000004">
    <property type="protein sequence ID" value="KAF7306892.1"/>
    <property type="molecule type" value="Genomic_DNA"/>
</dbReference>
<name>A0A8H6SY36_9AGAR</name>
<keyword evidence="3" id="KW-1185">Reference proteome</keyword>
<accession>A0A8H6SY36</accession>
<dbReference type="Proteomes" id="UP000636479">
    <property type="component" value="Unassembled WGS sequence"/>
</dbReference>
<comment type="caution">
    <text evidence="2">The sequence shown here is derived from an EMBL/GenBank/DDBJ whole genome shotgun (WGS) entry which is preliminary data.</text>
</comment>
<feature type="compositionally biased region" description="Low complexity" evidence="1">
    <location>
        <begin position="174"/>
        <end position="189"/>
    </location>
</feature>
<evidence type="ECO:0000313" key="2">
    <source>
        <dbReference type="EMBL" id="KAF7306892.1"/>
    </source>
</evidence>
<organism evidence="2 3">
    <name type="scientific">Mycena indigotica</name>
    <dbReference type="NCBI Taxonomy" id="2126181"/>
    <lineage>
        <taxon>Eukaryota</taxon>
        <taxon>Fungi</taxon>
        <taxon>Dikarya</taxon>
        <taxon>Basidiomycota</taxon>
        <taxon>Agaricomycotina</taxon>
        <taxon>Agaricomycetes</taxon>
        <taxon>Agaricomycetidae</taxon>
        <taxon>Agaricales</taxon>
        <taxon>Marasmiineae</taxon>
        <taxon>Mycenaceae</taxon>
        <taxon>Mycena</taxon>
    </lineage>
</organism>
<evidence type="ECO:0000313" key="3">
    <source>
        <dbReference type="Proteomes" id="UP000636479"/>
    </source>
</evidence>
<dbReference type="RefSeq" id="XP_037221911.1">
    <property type="nucleotide sequence ID" value="XM_037361619.1"/>
</dbReference>
<dbReference type="OrthoDB" id="3031358at2759"/>
<proteinExistence type="predicted"/>
<evidence type="ECO:0000256" key="1">
    <source>
        <dbReference type="SAM" id="MobiDB-lite"/>
    </source>
</evidence>
<dbReference type="GeneID" id="59344135"/>
<feature type="region of interest" description="Disordered" evidence="1">
    <location>
        <begin position="170"/>
        <end position="189"/>
    </location>
</feature>
<protein>
    <submittedName>
        <fullName evidence="2">Uncharacterized protein</fullName>
    </submittedName>
</protein>
<dbReference type="AlphaFoldDB" id="A0A8H6SY36"/>
<feature type="region of interest" description="Disordered" evidence="1">
    <location>
        <begin position="377"/>
        <end position="402"/>
    </location>
</feature>
<sequence>MVANDASDNGALLMSCDDQNLIFSFTHGTCTTTCTLYPSPPSTDNVPLPTLFGGLLDSPIVLIKANPQPPLSPPPTIPTLPLELPHLIETQPQLLSPISPEWSSNEDDVQLYDSVLMSQPFARDFTDHAYSLSFSSNDDDDAATSFPPLNIPMYQPPGVNCFIDEDESCPEFYPDSPTSSDATSSVDSFPPSPLFSPHLDYFPPSPSQSLRKLEGIDSITSDGPSWLHRSPTLLSFGSLPSPELDVLDLDMDLGLGFGMSPAPSRRSVTCLPSLDETDGVSLSEIPQESIDLPTPPISPLLNTTDQSNALCLDLPVDSPPPSKAPSILDTFSSEELAMRRPSHLPQEELDGLLSIRARAQTTLAECAAAPPASCSPTILDHELRRSVPRDAGEPRRRRKRAKELGKEVDALVGFALGILPDSESSTCKQRVVDDPRQSVCLDKAGLGGLENLTQLVARMILRRRERCVRGLDCAVRSRCWTGSPLWKSIGVDELQVNEHDGA</sequence>
<feature type="compositionally biased region" description="Basic and acidic residues" evidence="1">
    <location>
        <begin position="379"/>
        <end position="394"/>
    </location>
</feature>
<gene>
    <name evidence="2" type="ORF">MIND_00481700</name>
</gene>